<keyword evidence="3" id="KW-1185">Reference proteome</keyword>
<evidence type="ECO:0000313" key="3">
    <source>
        <dbReference type="Proteomes" id="UP000265520"/>
    </source>
</evidence>
<evidence type="ECO:0000256" key="1">
    <source>
        <dbReference type="SAM" id="MobiDB-lite"/>
    </source>
</evidence>
<feature type="non-terminal residue" evidence="2">
    <location>
        <position position="1"/>
    </location>
</feature>
<feature type="compositionally biased region" description="Gly residues" evidence="1">
    <location>
        <begin position="19"/>
        <end position="29"/>
    </location>
</feature>
<dbReference type="EMBL" id="LXQA011450187">
    <property type="protein sequence ID" value="MCI97645.1"/>
    <property type="molecule type" value="Genomic_DNA"/>
</dbReference>
<name>A0A392WHH5_9FABA</name>
<dbReference type="AlphaFoldDB" id="A0A392WHH5"/>
<evidence type="ECO:0000313" key="2">
    <source>
        <dbReference type="EMBL" id="MCI97645.1"/>
    </source>
</evidence>
<accession>A0A392WHH5</accession>
<organism evidence="2 3">
    <name type="scientific">Trifolium medium</name>
    <dbReference type="NCBI Taxonomy" id="97028"/>
    <lineage>
        <taxon>Eukaryota</taxon>
        <taxon>Viridiplantae</taxon>
        <taxon>Streptophyta</taxon>
        <taxon>Embryophyta</taxon>
        <taxon>Tracheophyta</taxon>
        <taxon>Spermatophyta</taxon>
        <taxon>Magnoliopsida</taxon>
        <taxon>eudicotyledons</taxon>
        <taxon>Gunneridae</taxon>
        <taxon>Pentapetalae</taxon>
        <taxon>rosids</taxon>
        <taxon>fabids</taxon>
        <taxon>Fabales</taxon>
        <taxon>Fabaceae</taxon>
        <taxon>Papilionoideae</taxon>
        <taxon>50 kb inversion clade</taxon>
        <taxon>NPAAA clade</taxon>
        <taxon>Hologalegina</taxon>
        <taxon>IRL clade</taxon>
        <taxon>Trifolieae</taxon>
        <taxon>Trifolium</taxon>
    </lineage>
</organism>
<feature type="region of interest" description="Disordered" evidence="1">
    <location>
        <begin position="19"/>
        <end position="39"/>
    </location>
</feature>
<comment type="caution">
    <text evidence="2">The sequence shown here is derived from an EMBL/GenBank/DDBJ whole genome shotgun (WGS) entry which is preliminary data.</text>
</comment>
<reference evidence="2 3" key="1">
    <citation type="journal article" date="2018" name="Front. Plant Sci.">
        <title>Red Clover (Trifolium pratense) and Zigzag Clover (T. medium) - A Picture of Genomic Similarities and Differences.</title>
        <authorList>
            <person name="Dluhosova J."/>
            <person name="Istvanek J."/>
            <person name="Nedelnik J."/>
            <person name="Repkova J."/>
        </authorList>
    </citation>
    <scope>NUCLEOTIDE SEQUENCE [LARGE SCALE GENOMIC DNA]</scope>
    <source>
        <strain evidence="3">cv. 10/8</strain>
        <tissue evidence="2">Leaf</tissue>
    </source>
</reference>
<dbReference type="Proteomes" id="UP000265520">
    <property type="component" value="Unassembled WGS sequence"/>
</dbReference>
<protein>
    <submittedName>
        <fullName evidence="2">Uncharacterized protein</fullName>
    </submittedName>
</protein>
<feature type="compositionally biased region" description="Basic and acidic residues" evidence="1">
    <location>
        <begin position="30"/>
        <end position="39"/>
    </location>
</feature>
<proteinExistence type="predicted"/>
<sequence length="39" mass="3837">KGGRGSKKLNDTVAVEGVGATGEGCSRGGGRCEDFRGAP</sequence>